<dbReference type="GO" id="GO:0051536">
    <property type="term" value="F:iron-sulfur cluster binding"/>
    <property type="evidence" value="ECO:0007669"/>
    <property type="project" value="InterPro"/>
</dbReference>
<name>I7J9S4_BABMR</name>
<reference evidence="3 4" key="3">
    <citation type="journal article" date="2016" name="Sci. Rep.">
        <title>Genome-wide diversity and gene expression profiling of Babesia microti isolates identify polymorphic genes that mediate host-pathogen interactions.</title>
        <authorList>
            <person name="Silva J.C."/>
            <person name="Cornillot E."/>
            <person name="McCracken C."/>
            <person name="Usmani-Brown S."/>
            <person name="Dwivedi A."/>
            <person name="Ifeonu O.O."/>
            <person name="Crabtree J."/>
            <person name="Gotia H.T."/>
            <person name="Virji A.Z."/>
            <person name="Reynes C."/>
            <person name="Colinge J."/>
            <person name="Kumar V."/>
            <person name="Lawres L."/>
            <person name="Pazzi J.E."/>
            <person name="Pablo J.V."/>
            <person name="Hung C."/>
            <person name="Brancato J."/>
            <person name="Kumari P."/>
            <person name="Orvis J."/>
            <person name="Tretina K."/>
            <person name="Chibucos M."/>
            <person name="Ott S."/>
            <person name="Sadzewicz L."/>
            <person name="Sengamalay N."/>
            <person name="Shetty A.C."/>
            <person name="Su Q."/>
            <person name="Tallon L."/>
            <person name="Fraser C.M."/>
            <person name="Frutos R."/>
            <person name="Molina D.M."/>
            <person name="Krause P.J."/>
            <person name="Ben Mamoun C."/>
        </authorList>
    </citation>
    <scope>NUCLEOTIDE SEQUENCE [LARGE SCALE GENOMIC DNA]</scope>
    <source>
        <strain evidence="3 4">RI</strain>
    </source>
</reference>
<dbReference type="PANTHER" id="PTHR11178:SF25">
    <property type="entry name" value="NIFU-LIKE PROTEIN 3, CHLOROPLASTIC"/>
    <property type="match status" value="1"/>
</dbReference>
<dbReference type="Proteomes" id="UP000002899">
    <property type="component" value="Chromosome IV"/>
</dbReference>
<evidence type="ECO:0000256" key="1">
    <source>
        <dbReference type="ARBA" id="ARBA00006420"/>
    </source>
</evidence>
<dbReference type="GO" id="GO:0005739">
    <property type="term" value="C:mitochondrion"/>
    <property type="evidence" value="ECO:0007669"/>
    <property type="project" value="TreeGrafter"/>
</dbReference>
<sequence length="119" mass="13438">MSIMVFPMCLSYCITNVVKQRTLYSLHPKNIADEFDYRKPLNVANVEQVLNLIRPSLQSDGGDCKLICLENSTVIIELMGNCVNCPMKNETVKNGIEASLQKYLRSVDPIRVIIRSDDS</sequence>
<protein>
    <submittedName>
        <fullName evidence="3">NifU-like scaffold protein, putative (NifU)</fullName>
    </submittedName>
</protein>
<evidence type="ECO:0000313" key="3">
    <source>
        <dbReference type="EMBL" id="CCF76028.1"/>
    </source>
</evidence>
<dbReference type="SUPFAM" id="SSF117916">
    <property type="entry name" value="Fe-S cluster assembly (FSCA) domain-like"/>
    <property type="match status" value="1"/>
</dbReference>
<dbReference type="GO" id="GO:0005506">
    <property type="term" value="F:iron ion binding"/>
    <property type="evidence" value="ECO:0007669"/>
    <property type="project" value="InterPro"/>
</dbReference>
<reference evidence="3 4" key="1">
    <citation type="journal article" date="2012" name="Nucleic Acids Res.">
        <title>Sequencing of the smallest Apicomplexan genome from the human pathogen Babesia microti.</title>
        <authorList>
            <person name="Cornillot E."/>
            <person name="Hadj-Kaddour K."/>
            <person name="Dassouli A."/>
            <person name="Noel B."/>
            <person name="Ranwez V."/>
            <person name="Vacherie B."/>
            <person name="Augagneur Y."/>
            <person name="Bres V."/>
            <person name="Duclos A."/>
            <person name="Randazzo S."/>
            <person name="Carcy B."/>
            <person name="Debierre-Grockiego F."/>
            <person name="Delbecq S."/>
            <person name="Moubri-Menage K."/>
            <person name="Shams-Eldin H."/>
            <person name="Usmani-Brown S."/>
            <person name="Bringaud F."/>
            <person name="Wincker P."/>
            <person name="Vivares C.P."/>
            <person name="Schwarz R.T."/>
            <person name="Schetters T.P."/>
            <person name="Krause P.J."/>
            <person name="Gorenflot A."/>
            <person name="Berry V."/>
            <person name="Barbe V."/>
            <person name="Ben Mamoun C."/>
        </authorList>
    </citation>
    <scope>NUCLEOTIDE SEQUENCE [LARGE SCALE GENOMIC DNA]</scope>
    <source>
        <strain evidence="3 4">RI</strain>
    </source>
</reference>
<evidence type="ECO:0000313" key="4">
    <source>
        <dbReference type="Proteomes" id="UP000002899"/>
    </source>
</evidence>
<dbReference type="Pfam" id="PF01106">
    <property type="entry name" value="NifU"/>
    <property type="match status" value="1"/>
</dbReference>
<comment type="similarity">
    <text evidence="1">Belongs to the NifU family.</text>
</comment>
<dbReference type="Gene3D" id="3.30.300.130">
    <property type="entry name" value="Fe-S cluster assembly (FSCA)"/>
    <property type="match status" value="1"/>
</dbReference>
<keyword evidence="4" id="KW-1185">Reference proteome</keyword>
<dbReference type="InterPro" id="IPR034904">
    <property type="entry name" value="FSCA_dom_sf"/>
</dbReference>
<dbReference type="RefSeq" id="XP_012650436.1">
    <property type="nucleotide sequence ID" value="XM_012794982.1"/>
</dbReference>
<feature type="domain" description="NIF system FeS cluster assembly NifU C-terminal" evidence="2">
    <location>
        <begin position="46"/>
        <end position="107"/>
    </location>
</feature>
<dbReference type="GO" id="GO:0016226">
    <property type="term" value="P:iron-sulfur cluster assembly"/>
    <property type="evidence" value="ECO:0007669"/>
    <property type="project" value="InterPro"/>
</dbReference>
<dbReference type="OrthoDB" id="360103at2759"/>
<dbReference type="EMBL" id="LN871599">
    <property type="protein sequence ID" value="CCF76028.1"/>
    <property type="molecule type" value="Genomic_DNA"/>
</dbReference>
<dbReference type="AlphaFoldDB" id="I7J9S4"/>
<dbReference type="VEuPathDB" id="PiroplasmaDB:BmR1_04g09280"/>
<dbReference type="KEGG" id="bmic:BmR1_04g09280"/>
<evidence type="ECO:0000259" key="2">
    <source>
        <dbReference type="Pfam" id="PF01106"/>
    </source>
</evidence>
<dbReference type="GeneID" id="24426482"/>
<dbReference type="PANTHER" id="PTHR11178">
    <property type="entry name" value="IRON-SULFUR CLUSTER SCAFFOLD PROTEIN NFU-RELATED"/>
    <property type="match status" value="1"/>
</dbReference>
<organism evidence="3 4">
    <name type="scientific">Babesia microti (strain RI)</name>
    <dbReference type="NCBI Taxonomy" id="1133968"/>
    <lineage>
        <taxon>Eukaryota</taxon>
        <taxon>Sar</taxon>
        <taxon>Alveolata</taxon>
        <taxon>Apicomplexa</taxon>
        <taxon>Aconoidasida</taxon>
        <taxon>Piroplasmida</taxon>
        <taxon>Babesiidae</taxon>
        <taxon>Babesia</taxon>
    </lineage>
</organism>
<reference evidence="3 4" key="2">
    <citation type="journal article" date="2013" name="PLoS ONE">
        <title>Whole genome mapping and re-organization of the nuclear and mitochondrial genomes of Babesia microti isolates.</title>
        <authorList>
            <person name="Cornillot E."/>
            <person name="Dassouli A."/>
            <person name="Garg A."/>
            <person name="Pachikara N."/>
            <person name="Randazzo S."/>
            <person name="Depoix D."/>
            <person name="Carcy B."/>
            <person name="Delbecq S."/>
            <person name="Frutos R."/>
            <person name="Silva J.C."/>
            <person name="Sutton R."/>
            <person name="Krause P.J."/>
            <person name="Mamoun C.B."/>
        </authorList>
    </citation>
    <scope>NUCLEOTIDE SEQUENCE [LARGE SCALE GENOMIC DNA]</scope>
    <source>
        <strain evidence="3 4">RI</strain>
    </source>
</reference>
<proteinExistence type="inferred from homology"/>
<accession>I7J9S4</accession>
<dbReference type="InterPro" id="IPR001075">
    <property type="entry name" value="NIF_FeS_clus_asmbl_NifU_C"/>
</dbReference>